<feature type="region of interest" description="Disordered" evidence="1">
    <location>
        <begin position="170"/>
        <end position="189"/>
    </location>
</feature>
<feature type="compositionally biased region" description="Basic and acidic residues" evidence="1">
    <location>
        <begin position="175"/>
        <end position="184"/>
    </location>
</feature>
<comment type="caution">
    <text evidence="3">The sequence shown here is derived from an EMBL/GenBank/DDBJ whole genome shotgun (WGS) entry which is preliminary data.</text>
</comment>
<keyword evidence="4" id="KW-1185">Reference proteome</keyword>
<dbReference type="Pfam" id="PF14737">
    <property type="entry name" value="DUF4470"/>
    <property type="match status" value="1"/>
</dbReference>
<gene>
    <name evidence="3" type="ORF">FA13DRAFT_1515074</name>
</gene>
<dbReference type="InterPro" id="IPR027974">
    <property type="entry name" value="DUF4470"/>
</dbReference>
<accession>A0A4Y7SKZ6</accession>
<name>A0A4Y7SKZ6_COPMI</name>
<dbReference type="EMBL" id="QPFP01000092">
    <property type="protein sequence ID" value="TEB22401.1"/>
    <property type="molecule type" value="Genomic_DNA"/>
</dbReference>
<dbReference type="Proteomes" id="UP000298030">
    <property type="component" value="Unassembled WGS sequence"/>
</dbReference>
<sequence length="526" mass="59020">MEPFPVSNLASSAHWRVHKKDCKSPLRSETWKPTWRVDERQPTFQEGEHLRGSALWRSAPPTDILKLPSNEQSAVKDLSIAFVEAGDLKNILQTINSLPDDFSAALDIVINDSKPIPACLMLFLLIILGSDVDDAVAVDMALHHWISAFEPNEYHVHKMMIYSQFIASSGTSRRGRGDEHRPDIPAHSMGQKGSSIKFWGPSIMSYFRKFEEGMLLSMGLLTLKYPEARVAYEHSRLGGDDWDRVLAPLTPPHRVALQKYRETGIVLPFGAPRAHFGSPNSHFFSNDRCLLPPLADPLQGWDMDEVIKVGTSHGARPEDIYGCLYFYLVDQLREFRHRIRDNYTVHFTVFTLEPSQLAAFLRIAKPDLRFDRVDVADLLDEGRAGLSDILRVWGPLLAEGKDAALVGYCKEWAKNQAGGTAKGAGDKCVQWALESLVKNIKGQSSTEDPLLALKRSESLFFSTCHNVDAGYDNSTAFNEYLKNQGLDSILEETRLKLRQVPRIVPHVRPFHVQATLTLIAGSAECF</sequence>
<proteinExistence type="predicted"/>
<evidence type="ECO:0000259" key="2">
    <source>
        <dbReference type="Pfam" id="PF14737"/>
    </source>
</evidence>
<evidence type="ECO:0000313" key="3">
    <source>
        <dbReference type="EMBL" id="TEB22401.1"/>
    </source>
</evidence>
<dbReference type="OrthoDB" id="5282002at2759"/>
<dbReference type="AlphaFoldDB" id="A0A4Y7SKZ6"/>
<organism evidence="3 4">
    <name type="scientific">Coprinellus micaceus</name>
    <name type="common">Glistening ink-cap mushroom</name>
    <name type="synonym">Coprinus micaceus</name>
    <dbReference type="NCBI Taxonomy" id="71717"/>
    <lineage>
        <taxon>Eukaryota</taxon>
        <taxon>Fungi</taxon>
        <taxon>Dikarya</taxon>
        <taxon>Basidiomycota</taxon>
        <taxon>Agaricomycotina</taxon>
        <taxon>Agaricomycetes</taxon>
        <taxon>Agaricomycetidae</taxon>
        <taxon>Agaricales</taxon>
        <taxon>Agaricineae</taxon>
        <taxon>Psathyrellaceae</taxon>
        <taxon>Coprinellus</taxon>
    </lineage>
</organism>
<evidence type="ECO:0000256" key="1">
    <source>
        <dbReference type="SAM" id="MobiDB-lite"/>
    </source>
</evidence>
<reference evidence="3 4" key="1">
    <citation type="journal article" date="2019" name="Nat. Ecol. Evol.">
        <title>Megaphylogeny resolves global patterns of mushroom evolution.</title>
        <authorList>
            <person name="Varga T."/>
            <person name="Krizsan K."/>
            <person name="Foldi C."/>
            <person name="Dima B."/>
            <person name="Sanchez-Garcia M."/>
            <person name="Sanchez-Ramirez S."/>
            <person name="Szollosi G.J."/>
            <person name="Szarkandi J.G."/>
            <person name="Papp V."/>
            <person name="Albert L."/>
            <person name="Andreopoulos W."/>
            <person name="Angelini C."/>
            <person name="Antonin V."/>
            <person name="Barry K.W."/>
            <person name="Bougher N.L."/>
            <person name="Buchanan P."/>
            <person name="Buyck B."/>
            <person name="Bense V."/>
            <person name="Catcheside P."/>
            <person name="Chovatia M."/>
            <person name="Cooper J."/>
            <person name="Damon W."/>
            <person name="Desjardin D."/>
            <person name="Finy P."/>
            <person name="Geml J."/>
            <person name="Haridas S."/>
            <person name="Hughes K."/>
            <person name="Justo A."/>
            <person name="Karasinski D."/>
            <person name="Kautmanova I."/>
            <person name="Kiss B."/>
            <person name="Kocsube S."/>
            <person name="Kotiranta H."/>
            <person name="LaButti K.M."/>
            <person name="Lechner B.E."/>
            <person name="Liimatainen K."/>
            <person name="Lipzen A."/>
            <person name="Lukacs Z."/>
            <person name="Mihaltcheva S."/>
            <person name="Morgado L.N."/>
            <person name="Niskanen T."/>
            <person name="Noordeloos M.E."/>
            <person name="Ohm R.A."/>
            <person name="Ortiz-Santana B."/>
            <person name="Ovrebo C."/>
            <person name="Racz N."/>
            <person name="Riley R."/>
            <person name="Savchenko A."/>
            <person name="Shiryaev A."/>
            <person name="Soop K."/>
            <person name="Spirin V."/>
            <person name="Szebenyi C."/>
            <person name="Tomsovsky M."/>
            <person name="Tulloss R.E."/>
            <person name="Uehling J."/>
            <person name="Grigoriev I.V."/>
            <person name="Vagvolgyi C."/>
            <person name="Papp T."/>
            <person name="Martin F.M."/>
            <person name="Miettinen O."/>
            <person name="Hibbett D.S."/>
            <person name="Nagy L.G."/>
        </authorList>
    </citation>
    <scope>NUCLEOTIDE SEQUENCE [LARGE SCALE GENOMIC DNA]</scope>
    <source>
        <strain evidence="3 4">FP101781</strain>
    </source>
</reference>
<evidence type="ECO:0000313" key="4">
    <source>
        <dbReference type="Proteomes" id="UP000298030"/>
    </source>
</evidence>
<protein>
    <recommendedName>
        <fullName evidence="2">DUF4470 domain-containing protein</fullName>
    </recommendedName>
</protein>
<feature type="domain" description="DUF4470" evidence="2">
    <location>
        <begin position="55"/>
        <end position="149"/>
    </location>
</feature>